<sequence>MPDSNTTIEIDDNTTAVFDSREWIDCGKYPASDTPSYILTALAALIAIPPSYSSYLPDVNLSILDLLRAPSPTQPSVLVQERADKCFSKLEPNEDATCLETRKIPPAEWIQKIEKALGQAWFDGARSLVDWRYGKDLRLPLWAITYWKEMSIVLKKRRIWQGANQWLTQTSQSHKTPCLVESDNALEKMGDLGWGATLRRVVRGLGVETLAPLLSEQWLDDDIINLAMHHLRERVHLFPDISKSTIIAPLQFSTNLVSADSHPYAQAVALPHLRHYTSVLKSGQHTILYFPGHINNNHWVAFCVDFNRRSLRYVYVSSNSKPIKVIRAAQTWLRKEFGSPFKDEGDTLTHGVQNDQFSCGICVVNTIAHNAFGDELFTHAKQFVMRILLFVELAESEITLGSMEQLDYHSIPVWDMHLIGDCAVSFGGMDTDEHDDLPRGCLNDSEPDDTLVMQEMLESVSDDGFSQAEFSEHPASLPPDSPSSSAPDISVDTTVESMSCDRDPPTTSSAHIPAGRKRRSSSADISQSSDAPTGSITKKPKATIDDSTMFGQVGISRSAMAEQKLKAAIRDGSLKINDAKRENYEYTCQLHDWHACFRYGDEGWQVWHSKCGKWYRQKVPYDTARFVEHVVQCDAKGRVGLISDWARPMKQKQTEKQKQKQETNLEPDSEILPCLGITPEAAPLLPGYLLHTPAQGGGARAPHVVAFEVYGITYKDLNRVQKECHIPCIRAHISVPPPLSPVLQPCNTSSSPSLRFLDLHFLRNTGTKSAEGRSAQTEAKLPALLAAAKSLSGARRKAAPTKGHSGDNRDAYRYRPQQILVIPVLCALSTGQN</sequence>
<proteinExistence type="predicted"/>
<organism evidence="1 2">
    <name type="scientific">Leucogyrophana mollusca</name>
    <dbReference type="NCBI Taxonomy" id="85980"/>
    <lineage>
        <taxon>Eukaryota</taxon>
        <taxon>Fungi</taxon>
        <taxon>Dikarya</taxon>
        <taxon>Basidiomycota</taxon>
        <taxon>Agaricomycotina</taxon>
        <taxon>Agaricomycetes</taxon>
        <taxon>Agaricomycetidae</taxon>
        <taxon>Boletales</taxon>
        <taxon>Boletales incertae sedis</taxon>
        <taxon>Leucogyrophana</taxon>
    </lineage>
</organism>
<protein>
    <submittedName>
        <fullName evidence="1">Uncharacterized protein</fullName>
    </submittedName>
</protein>
<name>A0ACB8AYY4_9AGAM</name>
<gene>
    <name evidence="1" type="ORF">BV22DRAFT_1051683</name>
</gene>
<keyword evidence="2" id="KW-1185">Reference proteome</keyword>
<dbReference type="Proteomes" id="UP000790709">
    <property type="component" value="Unassembled WGS sequence"/>
</dbReference>
<evidence type="ECO:0000313" key="1">
    <source>
        <dbReference type="EMBL" id="KAH7918522.1"/>
    </source>
</evidence>
<comment type="caution">
    <text evidence="1">The sequence shown here is derived from an EMBL/GenBank/DDBJ whole genome shotgun (WGS) entry which is preliminary data.</text>
</comment>
<dbReference type="EMBL" id="MU266774">
    <property type="protein sequence ID" value="KAH7918522.1"/>
    <property type="molecule type" value="Genomic_DNA"/>
</dbReference>
<accession>A0ACB8AYY4</accession>
<evidence type="ECO:0000313" key="2">
    <source>
        <dbReference type="Proteomes" id="UP000790709"/>
    </source>
</evidence>
<reference evidence="1" key="1">
    <citation type="journal article" date="2021" name="New Phytol.">
        <title>Evolutionary innovations through gain and loss of genes in the ectomycorrhizal Boletales.</title>
        <authorList>
            <person name="Wu G."/>
            <person name="Miyauchi S."/>
            <person name="Morin E."/>
            <person name="Kuo A."/>
            <person name="Drula E."/>
            <person name="Varga T."/>
            <person name="Kohler A."/>
            <person name="Feng B."/>
            <person name="Cao Y."/>
            <person name="Lipzen A."/>
            <person name="Daum C."/>
            <person name="Hundley H."/>
            <person name="Pangilinan J."/>
            <person name="Johnson J."/>
            <person name="Barry K."/>
            <person name="LaButti K."/>
            <person name="Ng V."/>
            <person name="Ahrendt S."/>
            <person name="Min B."/>
            <person name="Choi I.G."/>
            <person name="Park H."/>
            <person name="Plett J.M."/>
            <person name="Magnuson J."/>
            <person name="Spatafora J.W."/>
            <person name="Nagy L.G."/>
            <person name="Henrissat B."/>
            <person name="Grigoriev I.V."/>
            <person name="Yang Z.L."/>
            <person name="Xu J."/>
            <person name="Martin F.M."/>
        </authorList>
    </citation>
    <scope>NUCLEOTIDE SEQUENCE</scope>
    <source>
        <strain evidence="1">KUC20120723A-06</strain>
    </source>
</reference>